<dbReference type="InterPro" id="IPR046114">
    <property type="entry name" value="DUF6051"/>
</dbReference>
<proteinExistence type="predicted"/>
<comment type="caution">
    <text evidence="1">The sequence shown here is derived from an EMBL/GenBank/DDBJ whole genome shotgun (WGS) entry which is preliminary data.</text>
</comment>
<organism evidence="1">
    <name type="scientific">bioreactor metagenome</name>
    <dbReference type="NCBI Taxonomy" id="1076179"/>
    <lineage>
        <taxon>unclassified sequences</taxon>
        <taxon>metagenomes</taxon>
        <taxon>ecological metagenomes</taxon>
    </lineage>
</organism>
<reference evidence="1" key="1">
    <citation type="submission" date="2019-08" db="EMBL/GenBank/DDBJ databases">
        <authorList>
            <person name="Kucharzyk K."/>
            <person name="Murdoch R.W."/>
            <person name="Higgins S."/>
            <person name="Loffler F."/>
        </authorList>
    </citation>
    <scope>NUCLEOTIDE SEQUENCE</scope>
</reference>
<protein>
    <recommendedName>
        <fullName evidence="2">Alpha/beta hydrolase</fullName>
    </recommendedName>
</protein>
<accession>A0A644VG65</accession>
<sequence length="358" mass="41887">MKIEALKFIEKLGLDEILKKRREVVPVVQFKTKEEEINENIRFDYYVVSPDADNFSGNRWNSAIFLFHGLNERSWDKYKPWAETLANKLERPVVLFPLSMHINRSPDLWSDSRAMQKLIDEEYKDKEKAENLTFVNYALSKRLQADPYRFYLSGRETIYNVHQLMNEIRRGKHPLLAKSCKVDIFAYSIGALMSQVLLSSDVEGHFDNSKLFMFCGGALFNEMNGSSRMIMDGDTFRTLKSYFTTKFIFPQFESRIIGDNLEKSFIAHVDKSLCKERREAFYRKNSYRICVVSLTKDTVIPTSGIKSALGKEAEHCIEEMDFPFRYSHENPFPEGEKIAAERKYFFEKVFSRAAEFLK</sequence>
<dbReference type="Pfam" id="PF19519">
    <property type="entry name" value="DUF6051"/>
    <property type="match status" value="1"/>
</dbReference>
<evidence type="ECO:0000313" key="1">
    <source>
        <dbReference type="EMBL" id="MPL90379.1"/>
    </source>
</evidence>
<gene>
    <name evidence="1" type="ORF">SDC9_36429</name>
</gene>
<evidence type="ECO:0008006" key="2">
    <source>
        <dbReference type="Google" id="ProtNLM"/>
    </source>
</evidence>
<dbReference type="AlphaFoldDB" id="A0A644VG65"/>
<name>A0A644VG65_9ZZZZ</name>
<dbReference type="EMBL" id="VSSQ01000302">
    <property type="protein sequence ID" value="MPL90379.1"/>
    <property type="molecule type" value="Genomic_DNA"/>
</dbReference>